<dbReference type="InterPro" id="IPR001173">
    <property type="entry name" value="Glyco_trans_2-like"/>
</dbReference>
<sequence>MKTKISVVTPSYNQGIFLKRTIDSVLNQKIDDLEYLVFDGGSKDDTVEILQSYGEKLFFISQKDDGQSDAVNKGLKKASGEIIGWLNSDDVYYPNALRTVIDFFNTNPEVDVVYGRADHIDEFDNFLEDYYTESWDYERLREICFICQPAVFFRKSVVEKFGVLNKELRYCMDYEYWLRISKDKPFAFIDQKLAGSRLYSDNKTLGSRRAVHEEIISMLKEKSNKPPIRWIYNLAHVITEESGYSRGSEKQNYEFVKNVVKTSALSFLKYQKSIPLAQCKEMMGWLRSARKAMLEVKK</sequence>
<organism evidence="3 4">
    <name type="scientific">Paenibacillus foliorum</name>
    <dbReference type="NCBI Taxonomy" id="2654974"/>
    <lineage>
        <taxon>Bacteria</taxon>
        <taxon>Bacillati</taxon>
        <taxon>Bacillota</taxon>
        <taxon>Bacilli</taxon>
        <taxon>Bacillales</taxon>
        <taxon>Paenibacillaceae</taxon>
        <taxon>Paenibacillus</taxon>
    </lineage>
</organism>
<dbReference type="Gene3D" id="3.90.550.10">
    <property type="entry name" value="Spore Coat Polysaccharide Biosynthesis Protein SpsA, Chain A"/>
    <property type="match status" value="1"/>
</dbReference>
<comment type="similarity">
    <text evidence="1">Belongs to the glycosyltransferase 2 family.</text>
</comment>
<name>A0A972JZP3_9BACL</name>
<protein>
    <submittedName>
        <fullName evidence="3">Glycosyltransferase</fullName>
    </submittedName>
</protein>
<proteinExistence type="inferred from homology"/>
<dbReference type="InterPro" id="IPR029044">
    <property type="entry name" value="Nucleotide-diphossugar_trans"/>
</dbReference>
<keyword evidence="4" id="KW-1185">Reference proteome</keyword>
<dbReference type="PANTHER" id="PTHR22916">
    <property type="entry name" value="GLYCOSYLTRANSFERASE"/>
    <property type="match status" value="1"/>
</dbReference>
<dbReference type="Proteomes" id="UP000641588">
    <property type="component" value="Unassembled WGS sequence"/>
</dbReference>
<accession>A0A972JZP3</accession>
<feature type="domain" description="Glycosyltransferase 2-like" evidence="2">
    <location>
        <begin position="6"/>
        <end position="160"/>
    </location>
</feature>
<evidence type="ECO:0000256" key="1">
    <source>
        <dbReference type="ARBA" id="ARBA00006739"/>
    </source>
</evidence>
<evidence type="ECO:0000259" key="2">
    <source>
        <dbReference type="Pfam" id="PF00535"/>
    </source>
</evidence>
<comment type="caution">
    <text evidence="3">The sequence shown here is derived from an EMBL/GenBank/DDBJ whole genome shotgun (WGS) entry which is preliminary data.</text>
</comment>
<evidence type="ECO:0000313" key="3">
    <source>
        <dbReference type="EMBL" id="NOU92965.1"/>
    </source>
</evidence>
<evidence type="ECO:0000313" key="4">
    <source>
        <dbReference type="Proteomes" id="UP000641588"/>
    </source>
</evidence>
<gene>
    <name evidence="3" type="ORF">GC093_06910</name>
</gene>
<dbReference type="CDD" id="cd06433">
    <property type="entry name" value="GT_2_WfgS_like"/>
    <property type="match status" value="1"/>
</dbReference>
<dbReference type="SUPFAM" id="SSF53448">
    <property type="entry name" value="Nucleotide-diphospho-sugar transferases"/>
    <property type="match status" value="1"/>
</dbReference>
<dbReference type="RefSeq" id="WP_171651164.1">
    <property type="nucleotide sequence ID" value="NZ_WHOD01000027.1"/>
</dbReference>
<reference evidence="3" key="1">
    <citation type="submission" date="2019-10" db="EMBL/GenBank/DDBJ databases">
        <title>Description of Paenibacillus glebae sp. nov.</title>
        <authorList>
            <person name="Carlier A."/>
            <person name="Qi S."/>
        </authorList>
    </citation>
    <scope>NUCLEOTIDE SEQUENCE</scope>
    <source>
        <strain evidence="3">LMG 31456</strain>
    </source>
</reference>
<dbReference type="AlphaFoldDB" id="A0A972JZP3"/>
<dbReference type="PANTHER" id="PTHR22916:SF65">
    <property type="entry name" value="SLR1065 PROTEIN"/>
    <property type="match status" value="1"/>
</dbReference>
<dbReference type="Pfam" id="PF00535">
    <property type="entry name" value="Glycos_transf_2"/>
    <property type="match status" value="1"/>
</dbReference>
<dbReference type="EMBL" id="WHOD01000027">
    <property type="protein sequence ID" value="NOU92965.1"/>
    <property type="molecule type" value="Genomic_DNA"/>
</dbReference>